<feature type="region of interest" description="Disordered" evidence="5">
    <location>
        <begin position="157"/>
        <end position="245"/>
    </location>
</feature>
<feature type="repeat" description="WD" evidence="4">
    <location>
        <begin position="352"/>
        <end position="387"/>
    </location>
</feature>
<proteinExistence type="predicted"/>
<evidence type="ECO:0000256" key="1">
    <source>
        <dbReference type="ARBA" id="ARBA00022574"/>
    </source>
</evidence>
<dbReference type="SMART" id="SM00320">
    <property type="entry name" value="WD40"/>
    <property type="match status" value="7"/>
</dbReference>
<sequence>MPKEGSLVKKCFRHRHVTTLPSPPEHLLKEMEALPCAEERNIIQKATQDYTRLGPSSRQLLLEHLLSVSCIPQLSFLSRVLPPLLRIDIVSAVPVEISHRILSHLDAQSLCRAACVSRRWRALANDDSLWKRLCAQHIDRKCRKCGWGLPMLLRQPVRPATPTRDHPPSSGKEGSHLTSGTSEIAITPEEGRRKRIRTGSTPPYSLASCVPSTTCSPAPSPELPPFVAVSEPSPPPPPSHASAPTRSWKDIYAERLLVERRWRKGIPKVHRLRAHIEGVMCLQATNDLLISGSYDGTVRVWDWRDRRCLRVLRGHQGCVRALQFDGAKLVTAGMDRTIRIWDWRTGECRRILEGSADAVATVAFEGQVVVSGGADGVVRVWDAASGECWALRGHSDWVNCVAIWRGRWVFSGSDDGTVRMWDLATRKLVRVFQGHSGQVQSLALAPPIASETAGGKRARGEEVPSISVPPAAWPRLVTGALDNTVRVWDVGTGKEERTLFGHVEGIWCVVTDRLRIVSGSNDRTVKVWDLETGACIRTLEGHRMPVNCVSLGDSWVASGGDDCEIRVHDFSGNSQ</sequence>
<dbReference type="SUPFAM" id="SSF50978">
    <property type="entry name" value="WD40 repeat-like"/>
    <property type="match status" value="1"/>
</dbReference>
<dbReference type="PANTHER" id="PTHR19872">
    <property type="entry name" value="UBIQUITIN LIGASE SPECIFICITY FACTOR/HREP PROTEIN"/>
    <property type="match status" value="1"/>
</dbReference>
<feature type="domain" description="F-box" evidence="6">
    <location>
        <begin position="87"/>
        <end position="133"/>
    </location>
</feature>
<dbReference type="PRINTS" id="PR00320">
    <property type="entry name" value="GPROTEINBRPT"/>
</dbReference>
<dbReference type="PROSITE" id="PS00678">
    <property type="entry name" value="WD_REPEATS_1"/>
    <property type="match status" value="4"/>
</dbReference>
<feature type="repeat" description="WD" evidence="4">
    <location>
        <begin position="391"/>
        <end position="431"/>
    </location>
</feature>
<dbReference type="PROSITE" id="PS50181">
    <property type="entry name" value="FBOX"/>
    <property type="match status" value="1"/>
</dbReference>
<protein>
    <submittedName>
        <fullName evidence="7">WD40-repeat-containing domain protein</fullName>
    </submittedName>
</protein>
<evidence type="ECO:0000313" key="7">
    <source>
        <dbReference type="EMBL" id="RKP14670.1"/>
    </source>
</evidence>
<dbReference type="Gene3D" id="1.20.1280.50">
    <property type="match status" value="1"/>
</dbReference>
<evidence type="ECO:0000259" key="6">
    <source>
        <dbReference type="PROSITE" id="PS50181"/>
    </source>
</evidence>
<evidence type="ECO:0000256" key="3">
    <source>
        <dbReference type="ARBA" id="ARBA00022786"/>
    </source>
</evidence>
<evidence type="ECO:0000256" key="5">
    <source>
        <dbReference type="SAM" id="MobiDB-lite"/>
    </source>
</evidence>
<dbReference type="EMBL" id="KZ987805">
    <property type="protein sequence ID" value="RKP14670.1"/>
    <property type="molecule type" value="Genomic_DNA"/>
</dbReference>
<evidence type="ECO:0000256" key="2">
    <source>
        <dbReference type="ARBA" id="ARBA00022737"/>
    </source>
</evidence>
<dbReference type="PANTHER" id="PTHR19872:SF9">
    <property type="entry name" value="UBIQUITIN-BINDING SDF UBIQUITIN LIGASE COMPLEX SUBUNIT"/>
    <property type="match status" value="1"/>
</dbReference>
<dbReference type="InterPro" id="IPR020472">
    <property type="entry name" value="WD40_PAC1"/>
</dbReference>
<reference evidence="8" key="1">
    <citation type="journal article" date="2018" name="Nat. Microbiol.">
        <title>Leveraging single-cell genomics to expand the fungal tree of life.</title>
        <authorList>
            <person name="Ahrendt S.R."/>
            <person name="Quandt C.A."/>
            <person name="Ciobanu D."/>
            <person name="Clum A."/>
            <person name="Salamov A."/>
            <person name="Andreopoulos B."/>
            <person name="Cheng J.F."/>
            <person name="Woyke T."/>
            <person name="Pelin A."/>
            <person name="Henrissat B."/>
            <person name="Reynolds N.K."/>
            <person name="Benny G.L."/>
            <person name="Smith M.E."/>
            <person name="James T.Y."/>
            <person name="Grigoriev I.V."/>
        </authorList>
    </citation>
    <scope>NUCLEOTIDE SEQUENCE [LARGE SCALE GENOMIC DNA]</scope>
</reference>
<dbReference type="Pfam" id="PF00400">
    <property type="entry name" value="WD40"/>
    <property type="match status" value="7"/>
</dbReference>
<gene>
    <name evidence="7" type="ORF">BJ684DRAFT_8200</name>
</gene>
<dbReference type="Gene3D" id="2.130.10.10">
    <property type="entry name" value="YVTN repeat-like/Quinoprotein amine dehydrogenase"/>
    <property type="match status" value="2"/>
</dbReference>
<dbReference type="InterPro" id="IPR036322">
    <property type="entry name" value="WD40_repeat_dom_sf"/>
</dbReference>
<feature type="repeat" description="WD" evidence="4">
    <location>
        <begin position="476"/>
        <end position="498"/>
    </location>
</feature>
<dbReference type="InterPro" id="IPR051075">
    <property type="entry name" value="SCF_subunit_WD-repeat"/>
</dbReference>
<feature type="repeat" description="WD" evidence="4">
    <location>
        <begin position="499"/>
        <end position="538"/>
    </location>
</feature>
<evidence type="ECO:0000313" key="8">
    <source>
        <dbReference type="Proteomes" id="UP000267251"/>
    </source>
</evidence>
<dbReference type="InterPro" id="IPR015943">
    <property type="entry name" value="WD40/YVTN_repeat-like_dom_sf"/>
</dbReference>
<dbReference type="InterPro" id="IPR001680">
    <property type="entry name" value="WD40_rpt"/>
</dbReference>
<dbReference type="CDD" id="cd00200">
    <property type="entry name" value="WD40"/>
    <property type="match status" value="1"/>
</dbReference>
<dbReference type="SMART" id="SM00256">
    <property type="entry name" value="FBOX"/>
    <property type="match status" value="1"/>
</dbReference>
<dbReference type="CDD" id="cd22147">
    <property type="entry name" value="F-box_SpPof1-like"/>
    <property type="match status" value="1"/>
</dbReference>
<dbReference type="Pfam" id="PF12937">
    <property type="entry name" value="F-box-like"/>
    <property type="match status" value="1"/>
</dbReference>
<name>A0A4P9Y9G9_9FUNG</name>
<feature type="repeat" description="WD" evidence="4">
    <location>
        <begin position="272"/>
        <end position="311"/>
    </location>
</feature>
<evidence type="ECO:0000256" key="4">
    <source>
        <dbReference type="PROSITE-ProRule" id="PRU00221"/>
    </source>
</evidence>
<keyword evidence="3" id="KW-0833">Ubl conjugation pathway</keyword>
<dbReference type="Proteomes" id="UP000267251">
    <property type="component" value="Unassembled WGS sequence"/>
</dbReference>
<keyword evidence="1 4" id="KW-0853">WD repeat</keyword>
<accession>A0A4P9Y9G9</accession>
<organism evidence="7 8">
    <name type="scientific">Piptocephalis cylindrospora</name>
    <dbReference type="NCBI Taxonomy" id="1907219"/>
    <lineage>
        <taxon>Eukaryota</taxon>
        <taxon>Fungi</taxon>
        <taxon>Fungi incertae sedis</taxon>
        <taxon>Zoopagomycota</taxon>
        <taxon>Zoopagomycotina</taxon>
        <taxon>Zoopagomycetes</taxon>
        <taxon>Zoopagales</taxon>
        <taxon>Piptocephalidaceae</taxon>
        <taxon>Piptocephalis</taxon>
    </lineage>
</organism>
<feature type="repeat" description="WD" evidence="4">
    <location>
        <begin position="312"/>
        <end position="351"/>
    </location>
</feature>
<dbReference type="AlphaFoldDB" id="A0A4P9Y9G9"/>
<dbReference type="InterPro" id="IPR036047">
    <property type="entry name" value="F-box-like_dom_sf"/>
</dbReference>
<keyword evidence="2" id="KW-0677">Repeat</keyword>
<dbReference type="SUPFAM" id="SSF81383">
    <property type="entry name" value="F-box domain"/>
    <property type="match status" value="1"/>
</dbReference>
<dbReference type="OrthoDB" id="5580488at2759"/>
<dbReference type="InterPro" id="IPR001810">
    <property type="entry name" value="F-box_dom"/>
</dbReference>
<dbReference type="PROSITE" id="PS50082">
    <property type="entry name" value="WD_REPEATS_2"/>
    <property type="match status" value="6"/>
</dbReference>
<dbReference type="PROSITE" id="PS50294">
    <property type="entry name" value="WD_REPEATS_REGION"/>
    <property type="match status" value="5"/>
</dbReference>
<keyword evidence="8" id="KW-1185">Reference proteome</keyword>
<dbReference type="InterPro" id="IPR019775">
    <property type="entry name" value="WD40_repeat_CS"/>
</dbReference>